<evidence type="ECO:0000256" key="7">
    <source>
        <dbReference type="SAM" id="MobiDB-lite"/>
    </source>
</evidence>
<dbReference type="OrthoDB" id="9803729at2"/>
<dbReference type="InterPro" id="IPR000277">
    <property type="entry name" value="Cys/Met-Metab_PyrdxlP-dep_enz"/>
</dbReference>
<proteinExistence type="inferred from homology"/>
<dbReference type="InterPro" id="IPR015422">
    <property type="entry name" value="PyrdxlP-dep_Trfase_small"/>
</dbReference>
<keyword evidence="3" id="KW-0808">Transferase</keyword>
<evidence type="ECO:0000256" key="6">
    <source>
        <dbReference type="RuleBase" id="RU362118"/>
    </source>
</evidence>
<dbReference type="GO" id="GO:0006535">
    <property type="term" value="P:cysteine biosynthetic process from serine"/>
    <property type="evidence" value="ECO:0007669"/>
    <property type="project" value="TreeGrafter"/>
</dbReference>
<evidence type="ECO:0000256" key="2">
    <source>
        <dbReference type="ARBA" id="ARBA00009077"/>
    </source>
</evidence>
<name>A0A4V6NMM8_9BACT</name>
<dbReference type="PANTHER" id="PTHR43797:SF2">
    <property type="entry name" value="HOMOCYSTEINE_CYSTEINE SYNTHASE"/>
    <property type="match status" value="1"/>
</dbReference>
<dbReference type="Proteomes" id="UP000295221">
    <property type="component" value="Unassembled WGS sequence"/>
</dbReference>
<feature type="modified residue" description="N6-(pyridoxal phosphate)lysine" evidence="5">
    <location>
        <position position="206"/>
    </location>
</feature>
<dbReference type="InterPro" id="IPR006235">
    <property type="entry name" value="OAc-hSer/O-AcSer_sulfhydrylase"/>
</dbReference>
<dbReference type="GO" id="GO:0003961">
    <property type="term" value="F:O-acetylhomoserine aminocarboxypropyltransferase activity"/>
    <property type="evidence" value="ECO:0007669"/>
    <property type="project" value="TreeGrafter"/>
</dbReference>
<evidence type="ECO:0000256" key="5">
    <source>
        <dbReference type="PIRSR" id="PIRSR001434-2"/>
    </source>
</evidence>
<organism evidence="8 9">
    <name type="scientific">Natronoflexus pectinivorans</name>
    <dbReference type="NCBI Taxonomy" id="682526"/>
    <lineage>
        <taxon>Bacteria</taxon>
        <taxon>Pseudomonadati</taxon>
        <taxon>Bacteroidota</taxon>
        <taxon>Bacteroidia</taxon>
        <taxon>Marinilabiliales</taxon>
        <taxon>Marinilabiliaceae</taxon>
        <taxon>Natronoflexus</taxon>
    </lineage>
</organism>
<dbReference type="GO" id="GO:0004124">
    <property type="term" value="F:cysteine synthase activity"/>
    <property type="evidence" value="ECO:0007669"/>
    <property type="project" value="TreeGrafter"/>
</dbReference>
<dbReference type="GO" id="GO:0071269">
    <property type="term" value="P:L-homocysteine biosynthetic process"/>
    <property type="evidence" value="ECO:0007669"/>
    <property type="project" value="TreeGrafter"/>
</dbReference>
<dbReference type="GO" id="GO:0019346">
    <property type="term" value="P:transsulfuration"/>
    <property type="evidence" value="ECO:0007669"/>
    <property type="project" value="InterPro"/>
</dbReference>
<dbReference type="EMBL" id="SLWK01000016">
    <property type="protein sequence ID" value="TCO05394.1"/>
    <property type="molecule type" value="Genomic_DNA"/>
</dbReference>
<dbReference type="Gene3D" id="3.90.1150.10">
    <property type="entry name" value="Aspartate Aminotransferase, domain 1"/>
    <property type="match status" value="1"/>
</dbReference>
<reference evidence="8 9" key="1">
    <citation type="submission" date="2019-03" db="EMBL/GenBank/DDBJ databases">
        <title>Genomic Encyclopedia of Type Strains, Phase IV (KMG-IV): sequencing the most valuable type-strain genomes for metagenomic binning, comparative biology and taxonomic classification.</title>
        <authorList>
            <person name="Goeker M."/>
        </authorList>
    </citation>
    <scope>NUCLEOTIDE SEQUENCE [LARGE SCALE GENOMIC DNA]</scope>
    <source>
        <strain evidence="8 9">DSM 24179</strain>
    </source>
</reference>
<dbReference type="GO" id="GO:0005737">
    <property type="term" value="C:cytoplasm"/>
    <property type="evidence" value="ECO:0007669"/>
    <property type="project" value="TreeGrafter"/>
</dbReference>
<comment type="caution">
    <text evidence="8">The sequence shown here is derived from an EMBL/GenBank/DDBJ whole genome shotgun (WGS) entry which is preliminary data.</text>
</comment>
<protein>
    <submittedName>
        <fullName evidence="8">O-acetylhomoserine (Thiol)-lyase</fullName>
    </submittedName>
</protein>
<dbReference type="InterPro" id="IPR015424">
    <property type="entry name" value="PyrdxlP-dep_Trfase"/>
</dbReference>
<gene>
    <name evidence="8" type="ORF">EV194_11626</name>
</gene>
<feature type="region of interest" description="Disordered" evidence="7">
    <location>
        <begin position="1"/>
        <end position="21"/>
    </location>
</feature>
<comment type="similarity">
    <text evidence="2 6">Belongs to the trans-sulfuration enzymes family.</text>
</comment>
<evidence type="ECO:0000313" key="8">
    <source>
        <dbReference type="EMBL" id="TCO05394.1"/>
    </source>
</evidence>
<accession>A0A4V6NMM8</accession>
<dbReference type="GO" id="GO:0016829">
    <property type="term" value="F:lyase activity"/>
    <property type="evidence" value="ECO:0007669"/>
    <property type="project" value="UniProtKB-KW"/>
</dbReference>
<evidence type="ECO:0000256" key="3">
    <source>
        <dbReference type="ARBA" id="ARBA00022679"/>
    </source>
</evidence>
<dbReference type="SUPFAM" id="SSF53383">
    <property type="entry name" value="PLP-dependent transferases"/>
    <property type="match status" value="1"/>
</dbReference>
<sequence length="411" mass="46156">MRHISSKLIHGTTGKEDQQHRSLKTPIYQTASYDFESAEDAEKAFRGESDAYIYSRIGNPTVTELEKRLALFSNADNALCVSSGMAAVSNVFLTLCSSGDNIITSPYLFGNTWSFFAKTLKEFNVEVRFVNLENPEEIEGNIDRNTRAIFMEVLTNPQLIVYDFKAISDIASKKNIPLIADNSVLTPYIFESKNLGIDIEIFSNTKFVSGGATSIGGTILCYPSDKWASVPKLAEQYEKFGQEAFYKRMHKEIYRNTGACLSPNSAFLQLLGLETITLRIDRICENALRTAEFLSKSEKVQHVDYPALKGAKYHDLTQKFLKGKSGCLINVELDGKENCFRFMNNLKMIKRGTNFCDNKSMIIHPASTIFWDTPAIEKALMKINDNMLRLSVGLEDVNDIIDDIQQALGTL</sequence>
<dbReference type="Gene3D" id="3.40.640.10">
    <property type="entry name" value="Type I PLP-dependent aspartate aminotransferase-like (Major domain)"/>
    <property type="match status" value="1"/>
</dbReference>
<dbReference type="GO" id="GO:0030170">
    <property type="term" value="F:pyridoxal phosphate binding"/>
    <property type="evidence" value="ECO:0007669"/>
    <property type="project" value="InterPro"/>
</dbReference>
<dbReference type="Pfam" id="PF01053">
    <property type="entry name" value="Cys_Met_Meta_PP"/>
    <property type="match status" value="1"/>
</dbReference>
<evidence type="ECO:0000313" key="9">
    <source>
        <dbReference type="Proteomes" id="UP000295221"/>
    </source>
</evidence>
<dbReference type="AlphaFoldDB" id="A0A4V6NMM8"/>
<keyword evidence="4 5" id="KW-0663">Pyridoxal phosphate</keyword>
<dbReference type="FunFam" id="3.40.640.10:FF:000046">
    <property type="entry name" value="Cystathionine gamma-lyase"/>
    <property type="match status" value="1"/>
</dbReference>
<keyword evidence="9" id="KW-1185">Reference proteome</keyword>
<evidence type="ECO:0000256" key="4">
    <source>
        <dbReference type="ARBA" id="ARBA00022898"/>
    </source>
</evidence>
<dbReference type="RefSeq" id="WP_132435063.1">
    <property type="nucleotide sequence ID" value="NZ_SLWK01000016.1"/>
</dbReference>
<comment type="cofactor">
    <cofactor evidence="1 6">
        <name>pyridoxal 5'-phosphate</name>
        <dbReference type="ChEBI" id="CHEBI:597326"/>
    </cofactor>
</comment>
<dbReference type="PIRSF" id="PIRSF001434">
    <property type="entry name" value="CGS"/>
    <property type="match status" value="1"/>
</dbReference>
<dbReference type="InterPro" id="IPR015421">
    <property type="entry name" value="PyrdxlP-dep_Trfase_major"/>
</dbReference>
<dbReference type="PANTHER" id="PTHR43797">
    <property type="entry name" value="HOMOCYSTEINE/CYSTEINE SYNTHASE"/>
    <property type="match status" value="1"/>
</dbReference>
<evidence type="ECO:0000256" key="1">
    <source>
        <dbReference type="ARBA" id="ARBA00001933"/>
    </source>
</evidence>
<keyword evidence="8" id="KW-0456">Lyase</keyword>